<dbReference type="SUPFAM" id="SSF46785">
    <property type="entry name" value="Winged helix' DNA-binding domain"/>
    <property type="match status" value="1"/>
</dbReference>
<dbReference type="EMBL" id="JBHUMB010000013">
    <property type="protein sequence ID" value="MFD2743835.1"/>
    <property type="molecule type" value="Genomic_DNA"/>
</dbReference>
<evidence type="ECO:0000256" key="1">
    <source>
        <dbReference type="ARBA" id="ARBA00011046"/>
    </source>
</evidence>
<keyword evidence="6" id="KW-1185">Reference proteome</keyword>
<name>A0ABW5UEX7_9SPHI</name>
<sequence length="122" mass="14074">MEKLTIQEEEAMRAIWETEGGFIRDILANLKSSEEMPYTTLASTVRNLEKKGYVKAVKAGNAKRYEPIISALEYKAKFMNGFVGNYFHNSYKDMVSFFIKEERLSSAELEEILDMIKNNKTT</sequence>
<dbReference type="Proteomes" id="UP001597418">
    <property type="component" value="Unassembled WGS sequence"/>
</dbReference>
<reference evidence="6" key="1">
    <citation type="journal article" date="2019" name="Int. J. Syst. Evol. Microbiol.">
        <title>The Global Catalogue of Microorganisms (GCM) 10K type strain sequencing project: providing services to taxonomists for standard genome sequencing and annotation.</title>
        <authorList>
            <consortium name="The Broad Institute Genomics Platform"/>
            <consortium name="The Broad Institute Genome Sequencing Center for Infectious Disease"/>
            <person name="Wu L."/>
            <person name="Ma J."/>
        </authorList>
    </citation>
    <scope>NUCLEOTIDE SEQUENCE [LARGE SCALE GENOMIC DNA]</scope>
    <source>
        <strain evidence="6">KCTC 42247</strain>
    </source>
</reference>
<dbReference type="InterPro" id="IPR005650">
    <property type="entry name" value="BlaI_family"/>
</dbReference>
<organism evidence="5 6">
    <name type="scientific">Sphingobacterium populi</name>
    <dbReference type="NCBI Taxonomy" id="1812824"/>
    <lineage>
        <taxon>Bacteria</taxon>
        <taxon>Pseudomonadati</taxon>
        <taxon>Bacteroidota</taxon>
        <taxon>Sphingobacteriia</taxon>
        <taxon>Sphingobacteriales</taxon>
        <taxon>Sphingobacteriaceae</taxon>
        <taxon>Sphingobacterium</taxon>
    </lineage>
</organism>
<evidence type="ECO:0000256" key="2">
    <source>
        <dbReference type="ARBA" id="ARBA00023015"/>
    </source>
</evidence>
<comment type="caution">
    <text evidence="5">The sequence shown here is derived from an EMBL/GenBank/DDBJ whole genome shotgun (WGS) entry which is preliminary data.</text>
</comment>
<accession>A0ABW5UEX7</accession>
<evidence type="ECO:0000313" key="6">
    <source>
        <dbReference type="Proteomes" id="UP001597418"/>
    </source>
</evidence>
<dbReference type="Gene3D" id="1.10.10.10">
    <property type="entry name" value="Winged helix-like DNA-binding domain superfamily/Winged helix DNA-binding domain"/>
    <property type="match status" value="1"/>
</dbReference>
<keyword evidence="2" id="KW-0805">Transcription regulation</keyword>
<dbReference type="PIRSF" id="PIRSF019455">
    <property type="entry name" value="CopR_AtkY"/>
    <property type="match status" value="1"/>
</dbReference>
<gene>
    <name evidence="5" type="ORF">ACFSQ6_10555</name>
</gene>
<evidence type="ECO:0000256" key="4">
    <source>
        <dbReference type="ARBA" id="ARBA00023163"/>
    </source>
</evidence>
<evidence type="ECO:0000256" key="3">
    <source>
        <dbReference type="ARBA" id="ARBA00023125"/>
    </source>
</evidence>
<keyword evidence="4" id="KW-0804">Transcription</keyword>
<dbReference type="InterPro" id="IPR036390">
    <property type="entry name" value="WH_DNA-bd_sf"/>
</dbReference>
<protein>
    <submittedName>
        <fullName evidence="5">BlaI/MecI/CopY family transcriptional regulator</fullName>
    </submittedName>
</protein>
<keyword evidence="3" id="KW-0238">DNA-binding</keyword>
<evidence type="ECO:0000313" key="5">
    <source>
        <dbReference type="EMBL" id="MFD2743835.1"/>
    </source>
</evidence>
<dbReference type="RefSeq" id="WP_066757263.1">
    <property type="nucleotide sequence ID" value="NZ_JBHUMB010000013.1"/>
</dbReference>
<dbReference type="Gene3D" id="1.10.4040.10">
    <property type="entry name" value="Penicillinase repressor domain"/>
    <property type="match status" value="1"/>
</dbReference>
<dbReference type="InterPro" id="IPR036388">
    <property type="entry name" value="WH-like_DNA-bd_sf"/>
</dbReference>
<comment type="similarity">
    <text evidence="1">Belongs to the BlaI transcriptional regulatory family.</text>
</comment>
<dbReference type="Pfam" id="PF03965">
    <property type="entry name" value="Penicillinase_R"/>
    <property type="match status" value="1"/>
</dbReference>
<proteinExistence type="inferred from homology"/>